<protein>
    <submittedName>
        <fullName evidence="2">Putative secreted protein</fullName>
    </submittedName>
</protein>
<feature type="compositionally biased region" description="Polar residues" evidence="1">
    <location>
        <begin position="188"/>
        <end position="202"/>
    </location>
</feature>
<name>A0A6B0V6I1_IXORI</name>
<dbReference type="EMBL" id="GIFC01015810">
    <property type="protein sequence ID" value="MXU97893.1"/>
    <property type="molecule type" value="Transcribed_RNA"/>
</dbReference>
<proteinExistence type="predicted"/>
<sequence>MKTSKKWTSGITSASACSLLFFSLSLVRSRSILSKAMSISMNSRSRSSSSPSLRENLSISSFQACSRSKPPITLFTVAIMSQSHTTNCSFSSRCARFTPEGPSPLAPSGSPPQSLSLLRAESVIPLPSPNASAALFFPTRLYPRCSSNLGRIRRRRPKWMSLKSVGTWSTWRGDRDGAPVTKCRPQTLEASDGSQGTPSTLGLPTASIHAWRRDRSRPSAGKRKKPIPVPRLARRLQPNTTHDVGIPRQQRTRAPSPMHETEQTHEAATASMRTLTLRLPTHFLAPPLERPRLIR</sequence>
<reference evidence="2" key="1">
    <citation type="submission" date="2019-12" db="EMBL/GenBank/DDBJ databases">
        <title>An insight into the sialome of adult female Ixodes ricinus ticks feeding for 6 days.</title>
        <authorList>
            <person name="Perner J."/>
            <person name="Ribeiro J.M.C."/>
        </authorList>
    </citation>
    <scope>NUCLEOTIDE SEQUENCE</scope>
    <source>
        <strain evidence="2">Semi-engorged</strain>
        <tissue evidence="2">Salivary glands</tissue>
    </source>
</reference>
<evidence type="ECO:0000256" key="1">
    <source>
        <dbReference type="SAM" id="MobiDB-lite"/>
    </source>
</evidence>
<accession>A0A6B0V6I1</accession>
<feature type="region of interest" description="Disordered" evidence="1">
    <location>
        <begin position="173"/>
        <end position="269"/>
    </location>
</feature>
<organism evidence="2">
    <name type="scientific">Ixodes ricinus</name>
    <name type="common">Common tick</name>
    <name type="synonym">Acarus ricinus</name>
    <dbReference type="NCBI Taxonomy" id="34613"/>
    <lineage>
        <taxon>Eukaryota</taxon>
        <taxon>Metazoa</taxon>
        <taxon>Ecdysozoa</taxon>
        <taxon>Arthropoda</taxon>
        <taxon>Chelicerata</taxon>
        <taxon>Arachnida</taxon>
        <taxon>Acari</taxon>
        <taxon>Parasitiformes</taxon>
        <taxon>Ixodida</taxon>
        <taxon>Ixodoidea</taxon>
        <taxon>Ixodidae</taxon>
        <taxon>Ixodinae</taxon>
        <taxon>Ixodes</taxon>
    </lineage>
</organism>
<dbReference type="AlphaFoldDB" id="A0A6B0V6I1"/>
<dbReference type="PROSITE" id="PS51257">
    <property type="entry name" value="PROKAR_LIPOPROTEIN"/>
    <property type="match status" value="1"/>
</dbReference>
<evidence type="ECO:0000313" key="2">
    <source>
        <dbReference type="EMBL" id="MXU97893.1"/>
    </source>
</evidence>